<dbReference type="SUPFAM" id="SSF50965">
    <property type="entry name" value="Galactose oxidase, central domain"/>
    <property type="match status" value="1"/>
</dbReference>
<dbReference type="SMART" id="SM00256">
    <property type="entry name" value="FBOX"/>
    <property type="match status" value="1"/>
</dbReference>
<feature type="compositionally biased region" description="Basic residues" evidence="1">
    <location>
        <begin position="1"/>
        <end position="13"/>
    </location>
</feature>
<reference evidence="3" key="2">
    <citation type="submission" date="2022-03" db="EMBL/GenBank/DDBJ databases">
        <title>Draft title - Genomic analysis of global carrot germplasm unveils the trajectory of domestication and the origin of high carotenoid orange carrot.</title>
        <authorList>
            <person name="Iorizzo M."/>
            <person name="Ellison S."/>
            <person name="Senalik D."/>
            <person name="Macko-Podgorni A."/>
            <person name="Grzebelus D."/>
            <person name="Bostan H."/>
            <person name="Rolling W."/>
            <person name="Curaba J."/>
            <person name="Simon P."/>
        </authorList>
    </citation>
    <scope>NUCLEOTIDE SEQUENCE</scope>
    <source>
        <tissue evidence="3">Leaf</tissue>
    </source>
</reference>
<dbReference type="InterPro" id="IPR036047">
    <property type="entry name" value="F-box-like_dom_sf"/>
</dbReference>
<dbReference type="KEGG" id="dcr:108216591"/>
<dbReference type="Pfam" id="PF00646">
    <property type="entry name" value="F-box"/>
    <property type="match status" value="1"/>
</dbReference>
<dbReference type="NCBIfam" id="TIGR01640">
    <property type="entry name" value="F_box_assoc_1"/>
    <property type="match status" value="1"/>
</dbReference>
<dbReference type="PANTHER" id="PTHR31672">
    <property type="entry name" value="BNACNNG10540D PROTEIN"/>
    <property type="match status" value="1"/>
</dbReference>
<accession>A0AAF0WYB5</accession>
<protein>
    <recommendedName>
        <fullName evidence="2">F-box domain-containing protein</fullName>
    </recommendedName>
</protein>
<dbReference type="PANTHER" id="PTHR31672:SF13">
    <property type="entry name" value="F-BOX PROTEIN CPR30-LIKE"/>
    <property type="match status" value="1"/>
</dbReference>
<sequence length="447" mass="51112">MPKKTGRGGRRNQQRNSNKPSSSSKEALPAEFLVEILIRTPVKSLVRSRCVSKSWYALIHHPSFIKLHLTFNLSRNNKTILSNSYNPVADFGLKRVISVRGINDPPETVLPIHRISPVRRDYPRKVNFPDFSQRMVLAGSINGIVCLTHFREMREQCVVLWNPAINCWKPIALPRTKSWQNVNVGLGFDNAGNDFKIICMVPLTDFEDIGWSRVDIYSASRDSWEDLDERGIIPFCPAQNYRHSIFIVKDVPYWMGFAAQPGDSGCILGRIDPSTGLYKKVEYPQHDRGTDSVHAVNWKDLVTALVTKPGEYDSQMVDLYVLDENTDEWTKMYSIGPLSFKALRTPQCFCTGEIVVETWAGGFVLTSAVTSYFCDPKTSHLSHNHEVQVLYPCWYESYCHIESLVRVKGMVQIEKEHKHKKTDPRVKDWSEWLSKDLKRLGIFNAGE</sequence>
<dbReference type="Proteomes" id="UP000077755">
    <property type="component" value="Chromosome 4"/>
</dbReference>
<dbReference type="CDD" id="cd22157">
    <property type="entry name" value="F-box_AtFBW1-like"/>
    <property type="match status" value="1"/>
</dbReference>
<evidence type="ECO:0000313" key="3">
    <source>
        <dbReference type="EMBL" id="WOG97894.1"/>
    </source>
</evidence>
<feature type="domain" description="F-box" evidence="2">
    <location>
        <begin position="28"/>
        <end position="68"/>
    </location>
</feature>
<reference evidence="3" key="1">
    <citation type="journal article" date="2016" name="Nat. Genet.">
        <title>A high-quality carrot genome assembly provides new insights into carotenoid accumulation and asterid genome evolution.</title>
        <authorList>
            <person name="Iorizzo M."/>
            <person name="Ellison S."/>
            <person name="Senalik D."/>
            <person name="Zeng P."/>
            <person name="Satapoomin P."/>
            <person name="Huang J."/>
            <person name="Bowman M."/>
            <person name="Iovene M."/>
            <person name="Sanseverino W."/>
            <person name="Cavagnaro P."/>
            <person name="Yildiz M."/>
            <person name="Macko-Podgorni A."/>
            <person name="Moranska E."/>
            <person name="Grzebelus E."/>
            <person name="Grzebelus D."/>
            <person name="Ashrafi H."/>
            <person name="Zheng Z."/>
            <person name="Cheng S."/>
            <person name="Spooner D."/>
            <person name="Van Deynze A."/>
            <person name="Simon P."/>
        </authorList>
    </citation>
    <scope>NUCLEOTIDE SEQUENCE</scope>
    <source>
        <tissue evidence="3">Leaf</tissue>
    </source>
</reference>
<name>A0AAF0WYB5_DAUCS</name>
<keyword evidence="4" id="KW-1185">Reference proteome</keyword>
<evidence type="ECO:0000313" key="4">
    <source>
        <dbReference type="Proteomes" id="UP000077755"/>
    </source>
</evidence>
<dbReference type="InterPro" id="IPR013187">
    <property type="entry name" value="F-box-assoc_dom_typ3"/>
</dbReference>
<dbReference type="Gene3D" id="1.20.1280.50">
    <property type="match status" value="1"/>
</dbReference>
<dbReference type="SUPFAM" id="SSF81383">
    <property type="entry name" value="F-box domain"/>
    <property type="match status" value="1"/>
</dbReference>
<evidence type="ECO:0000259" key="2">
    <source>
        <dbReference type="SMART" id="SM00256"/>
    </source>
</evidence>
<dbReference type="EMBL" id="CP093346">
    <property type="protein sequence ID" value="WOG97894.1"/>
    <property type="molecule type" value="Genomic_DNA"/>
</dbReference>
<feature type="region of interest" description="Disordered" evidence="1">
    <location>
        <begin position="1"/>
        <end position="25"/>
    </location>
</feature>
<dbReference type="Pfam" id="PF08268">
    <property type="entry name" value="FBA_3"/>
    <property type="match status" value="1"/>
</dbReference>
<evidence type="ECO:0000256" key="1">
    <source>
        <dbReference type="SAM" id="MobiDB-lite"/>
    </source>
</evidence>
<dbReference type="InterPro" id="IPR017451">
    <property type="entry name" value="F-box-assoc_interact_dom"/>
</dbReference>
<dbReference type="AlphaFoldDB" id="A0AAF0WYB5"/>
<organism evidence="3 4">
    <name type="scientific">Daucus carota subsp. sativus</name>
    <name type="common">Carrot</name>
    <dbReference type="NCBI Taxonomy" id="79200"/>
    <lineage>
        <taxon>Eukaryota</taxon>
        <taxon>Viridiplantae</taxon>
        <taxon>Streptophyta</taxon>
        <taxon>Embryophyta</taxon>
        <taxon>Tracheophyta</taxon>
        <taxon>Spermatophyta</taxon>
        <taxon>Magnoliopsida</taxon>
        <taxon>eudicotyledons</taxon>
        <taxon>Gunneridae</taxon>
        <taxon>Pentapetalae</taxon>
        <taxon>asterids</taxon>
        <taxon>campanulids</taxon>
        <taxon>Apiales</taxon>
        <taxon>Apiaceae</taxon>
        <taxon>Apioideae</taxon>
        <taxon>Scandiceae</taxon>
        <taxon>Daucinae</taxon>
        <taxon>Daucus</taxon>
        <taxon>Daucus sect. Daucus</taxon>
    </lineage>
</organism>
<gene>
    <name evidence="3" type="ORF">DCAR_0417235</name>
</gene>
<dbReference type="InterPro" id="IPR011043">
    <property type="entry name" value="Gal_Oxase/kelch_b-propeller"/>
</dbReference>
<proteinExistence type="predicted"/>
<dbReference type="InterPro" id="IPR001810">
    <property type="entry name" value="F-box_dom"/>
</dbReference>
<dbReference type="InterPro" id="IPR050796">
    <property type="entry name" value="SCF_F-box_component"/>
</dbReference>